<keyword evidence="2" id="KW-0238">DNA-binding</keyword>
<sequence>MPDTSDVAADLRSIVGRLRRRLREESGEHDLTPSQTAALGHLGRLGPATVTDLARAERMRPQSMGAIVAALEQAGLVTGTPDPCDRRRTLLDLTPQARERLAAHRAARQDWLHRTIATELDTGEQQTLANAVALLRRLVES</sequence>
<dbReference type="InterPro" id="IPR036390">
    <property type="entry name" value="WH_DNA-bd_sf"/>
</dbReference>
<evidence type="ECO:0000256" key="1">
    <source>
        <dbReference type="ARBA" id="ARBA00023015"/>
    </source>
</evidence>
<dbReference type="PROSITE" id="PS50995">
    <property type="entry name" value="HTH_MARR_2"/>
    <property type="match status" value="1"/>
</dbReference>
<reference evidence="5 6" key="1">
    <citation type="submission" date="2017-11" db="EMBL/GenBank/DDBJ databases">
        <title>Genomic Encyclopedia of Archaeal and Bacterial Type Strains, Phase II (KMG-II): From Individual Species to Whole Genera.</title>
        <authorList>
            <person name="Goeker M."/>
        </authorList>
    </citation>
    <scope>NUCLEOTIDE SEQUENCE [LARGE SCALE GENOMIC DNA]</scope>
    <source>
        <strain evidence="5 6">DSM 25478</strain>
    </source>
</reference>
<dbReference type="InterPro" id="IPR036388">
    <property type="entry name" value="WH-like_DNA-bd_sf"/>
</dbReference>
<dbReference type="PANTHER" id="PTHR39515:SF2">
    <property type="entry name" value="HTH-TYPE TRANSCRIPTIONAL REGULATOR RV0880"/>
    <property type="match status" value="1"/>
</dbReference>
<keyword evidence="1" id="KW-0805">Transcription regulation</keyword>
<accession>A0A2M9CEY7</accession>
<dbReference type="PROSITE" id="PS01117">
    <property type="entry name" value="HTH_MARR_1"/>
    <property type="match status" value="1"/>
</dbReference>
<dbReference type="SMART" id="SM00347">
    <property type="entry name" value="HTH_MARR"/>
    <property type="match status" value="1"/>
</dbReference>
<evidence type="ECO:0000256" key="2">
    <source>
        <dbReference type="ARBA" id="ARBA00023125"/>
    </source>
</evidence>
<dbReference type="GO" id="GO:0003700">
    <property type="term" value="F:DNA-binding transcription factor activity"/>
    <property type="evidence" value="ECO:0007669"/>
    <property type="project" value="InterPro"/>
</dbReference>
<comment type="caution">
    <text evidence="5">The sequence shown here is derived from an EMBL/GenBank/DDBJ whole genome shotgun (WGS) entry which is preliminary data.</text>
</comment>
<dbReference type="EMBL" id="PGFE01000003">
    <property type="protein sequence ID" value="PJJ70422.1"/>
    <property type="molecule type" value="Genomic_DNA"/>
</dbReference>
<dbReference type="SUPFAM" id="SSF46785">
    <property type="entry name" value="Winged helix' DNA-binding domain"/>
    <property type="match status" value="1"/>
</dbReference>
<feature type="domain" description="HTH marR-type" evidence="4">
    <location>
        <begin position="4"/>
        <end position="140"/>
    </location>
</feature>
<dbReference type="Gene3D" id="1.10.287.100">
    <property type="match status" value="1"/>
</dbReference>
<evidence type="ECO:0000259" key="4">
    <source>
        <dbReference type="PROSITE" id="PS50995"/>
    </source>
</evidence>
<evidence type="ECO:0000256" key="3">
    <source>
        <dbReference type="ARBA" id="ARBA00023163"/>
    </source>
</evidence>
<evidence type="ECO:0000313" key="6">
    <source>
        <dbReference type="Proteomes" id="UP000231693"/>
    </source>
</evidence>
<dbReference type="InterPro" id="IPR000835">
    <property type="entry name" value="HTH_MarR-typ"/>
</dbReference>
<evidence type="ECO:0000313" key="5">
    <source>
        <dbReference type="EMBL" id="PJJ70422.1"/>
    </source>
</evidence>
<gene>
    <name evidence="5" type="ORF">CLV28_2257</name>
</gene>
<dbReference type="Gene3D" id="1.10.10.10">
    <property type="entry name" value="Winged helix-like DNA-binding domain superfamily/Winged helix DNA-binding domain"/>
    <property type="match status" value="1"/>
</dbReference>
<dbReference type="InterPro" id="IPR052526">
    <property type="entry name" value="HTH-type_Bedaq_tolerance"/>
</dbReference>
<dbReference type="Pfam" id="PF12802">
    <property type="entry name" value="MarR_2"/>
    <property type="match status" value="1"/>
</dbReference>
<dbReference type="InterPro" id="IPR023187">
    <property type="entry name" value="Tscrpt_reg_MarR-type_CS"/>
</dbReference>
<dbReference type="AlphaFoldDB" id="A0A2M9CEY7"/>
<keyword evidence="3" id="KW-0804">Transcription</keyword>
<name>A0A2M9CEY7_9CELL</name>
<dbReference type="GO" id="GO:0003677">
    <property type="term" value="F:DNA binding"/>
    <property type="evidence" value="ECO:0007669"/>
    <property type="project" value="UniProtKB-KW"/>
</dbReference>
<dbReference type="Proteomes" id="UP000231693">
    <property type="component" value="Unassembled WGS sequence"/>
</dbReference>
<proteinExistence type="predicted"/>
<keyword evidence="6" id="KW-1185">Reference proteome</keyword>
<protein>
    <submittedName>
        <fullName evidence="5">MarR family transcriptional regulator</fullName>
    </submittedName>
</protein>
<dbReference type="PANTHER" id="PTHR39515">
    <property type="entry name" value="CONSERVED PROTEIN"/>
    <property type="match status" value="1"/>
</dbReference>
<organism evidence="5 6">
    <name type="scientific">Sediminihabitans luteus</name>
    <dbReference type="NCBI Taxonomy" id="1138585"/>
    <lineage>
        <taxon>Bacteria</taxon>
        <taxon>Bacillati</taxon>
        <taxon>Actinomycetota</taxon>
        <taxon>Actinomycetes</taxon>
        <taxon>Micrococcales</taxon>
        <taxon>Cellulomonadaceae</taxon>
        <taxon>Sediminihabitans</taxon>
    </lineage>
</organism>